<keyword evidence="3" id="KW-1185">Reference proteome</keyword>
<organism evidence="2 3">
    <name type="scientific">Symbiodinium microadriaticum</name>
    <name type="common">Dinoflagellate</name>
    <name type="synonym">Zooxanthella microadriatica</name>
    <dbReference type="NCBI Taxonomy" id="2951"/>
    <lineage>
        <taxon>Eukaryota</taxon>
        <taxon>Sar</taxon>
        <taxon>Alveolata</taxon>
        <taxon>Dinophyceae</taxon>
        <taxon>Suessiales</taxon>
        <taxon>Symbiodiniaceae</taxon>
        <taxon>Symbiodinium</taxon>
    </lineage>
</organism>
<sequence>MKTLLTKTGAGRPGELAGLIRRELELEGPRGRDSSWGEGNTVNFVEDELQAGDFDRKGIDRRGKAKIAGGSADDGDKDKPEADAAEQGGRAVLHHVGRSAQARQGDDKHKFGDANNENIITAATMDLASELDGGESGYPVGVDLSAEPSPLTIRVVGWLTRVNNDTAEGDQHCSGQRPDGRRQNLD</sequence>
<evidence type="ECO:0000256" key="1">
    <source>
        <dbReference type="SAM" id="MobiDB-lite"/>
    </source>
</evidence>
<reference evidence="2 3" key="1">
    <citation type="submission" date="2016-02" db="EMBL/GenBank/DDBJ databases">
        <title>Genome analysis of coral dinoflagellate symbionts highlights evolutionary adaptations to a symbiotic lifestyle.</title>
        <authorList>
            <person name="Aranda M."/>
            <person name="Li Y."/>
            <person name="Liew Y.J."/>
            <person name="Baumgarten S."/>
            <person name="Simakov O."/>
            <person name="Wilson M."/>
            <person name="Piel J."/>
            <person name="Ashoor H."/>
            <person name="Bougouffa S."/>
            <person name="Bajic V.B."/>
            <person name="Ryu T."/>
            <person name="Ravasi T."/>
            <person name="Bayer T."/>
            <person name="Micklem G."/>
            <person name="Kim H."/>
            <person name="Bhak J."/>
            <person name="Lajeunesse T.C."/>
            <person name="Voolstra C.R."/>
        </authorList>
    </citation>
    <scope>NUCLEOTIDE SEQUENCE [LARGE SCALE GENOMIC DNA]</scope>
    <source>
        <strain evidence="2 3">CCMP2467</strain>
    </source>
</reference>
<evidence type="ECO:0000313" key="2">
    <source>
        <dbReference type="EMBL" id="OLP78357.1"/>
    </source>
</evidence>
<dbReference type="Proteomes" id="UP000186817">
    <property type="component" value="Unassembled WGS sequence"/>
</dbReference>
<name>A0A1Q9C633_SYMMI</name>
<dbReference type="EMBL" id="LSRX01001622">
    <property type="protein sequence ID" value="OLP78357.1"/>
    <property type="molecule type" value="Genomic_DNA"/>
</dbReference>
<proteinExistence type="predicted"/>
<gene>
    <name evidence="2" type="ORF">AK812_SmicGene41471</name>
</gene>
<evidence type="ECO:0000313" key="3">
    <source>
        <dbReference type="Proteomes" id="UP000186817"/>
    </source>
</evidence>
<comment type="caution">
    <text evidence="2">The sequence shown here is derived from an EMBL/GenBank/DDBJ whole genome shotgun (WGS) entry which is preliminary data.</text>
</comment>
<feature type="region of interest" description="Disordered" evidence="1">
    <location>
        <begin position="55"/>
        <end position="88"/>
    </location>
</feature>
<dbReference type="AlphaFoldDB" id="A0A1Q9C633"/>
<protein>
    <submittedName>
        <fullName evidence="2">Uncharacterized protein</fullName>
    </submittedName>
</protein>
<feature type="region of interest" description="Disordered" evidence="1">
    <location>
        <begin position="165"/>
        <end position="186"/>
    </location>
</feature>
<accession>A0A1Q9C633</accession>